<dbReference type="PANTHER" id="PTHR43528">
    <property type="entry name" value="ALPHA-KETOGLUTARATE PERMEASE"/>
    <property type="match status" value="1"/>
</dbReference>
<keyword evidence="4" id="KW-1003">Cell membrane</keyword>
<evidence type="ECO:0000256" key="8">
    <source>
        <dbReference type="ARBA" id="ARBA00023136"/>
    </source>
</evidence>
<dbReference type="Pfam" id="PF07690">
    <property type="entry name" value="MFS_1"/>
    <property type="match status" value="1"/>
</dbReference>
<dbReference type="SUPFAM" id="SSF103473">
    <property type="entry name" value="MFS general substrate transporter"/>
    <property type="match status" value="1"/>
</dbReference>
<feature type="transmembrane region" description="Helical" evidence="9">
    <location>
        <begin position="335"/>
        <end position="360"/>
    </location>
</feature>
<evidence type="ECO:0000256" key="5">
    <source>
        <dbReference type="ARBA" id="ARBA00022692"/>
    </source>
</evidence>
<dbReference type="InterPro" id="IPR051084">
    <property type="entry name" value="H+-coupled_symporters"/>
</dbReference>
<keyword evidence="5 9" id="KW-0812">Transmembrane</keyword>
<dbReference type="Proteomes" id="UP000754710">
    <property type="component" value="Unassembled WGS sequence"/>
</dbReference>
<evidence type="ECO:0000313" key="12">
    <source>
        <dbReference type="Proteomes" id="UP000754710"/>
    </source>
</evidence>
<evidence type="ECO:0000256" key="3">
    <source>
        <dbReference type="ARBA" id="ARBA00022448"/>
    </source>
</evidence>
<proteinExistence type="inferred from homology"/>
<dbReference type="InterPro" id="IPR011701">
    <property type="entry name" value="MFS"/>
</dbReference>
<dbReference type="EMBL" id="JAIEZQ010000001">
    <property type="protein sequence ID" value="MBY9074632.1"/>
    <property type="molecule type" value="Genomic_DNA"/>
</dbReference>
<dbReference type="PROSITE" id="PS50850">
    <property type="entry name" value="MFS"/>
    <property type="match status" value="1"/>
</dbReference>
<evidence type="ECO:0000256" key="2">
    <source>
        <dbReference type="ARBA" id="ARBA00008240"/>
    </source>
</evidence>
<keyword evidence="8 9" id="KW-0472">Membrane</keyword>
<dbReference type="InterPro" id="IPR020846">
    <property type="entry name" value="MFS_dom"/>
</dbReference>
<protein>
    <submittedName>
        <fullName evidence="11">MFS transporter</fullName>
    </submittedName>
</protein>
<keyword evidence="7 9" id="KW-1133">Transmembrane helix</keyword>
<feature type="transmembrane region" description="Helical" evidence="9">
    <location>
        <begin position="161"/>
        <end position="180"/>
    </location>
</feature>
<feature type="transmembrane region" description="Helical" evidence="9">
    <location>
        <begin position="56"/>
        <end position="79"/>
    </location>
</feature>
<dbReference type="RefSeq" id="WP_221024282.1">
    <property type="nucleotide sequence ID" value="NZ_JAIEZQ010000001.1"/>
</dbReference>
<dbReference type="PROSITE" id="PS00217">
    <property type="entry name" value="SUGAR_TRANSPORT_2"/>
    <property type="match status" value="1"/>
</dbReference>
<evidence type="ECO:0000256" key="1">
    <source>
        <dbReference type="ARBA" id="ARBA00004651"/>
    </source>
</evidence>
<evidence type="ECO:0000259" key="10">
    <source>
        <dbReference type="PROSITE" id="PS50850"/>
    </source>
</evidence>
<sequence length="432" mass="45541">MSAVQETVAPTVTHRGRQLVAATVGQIVEWFDWYAYSILAVYFAGQFFPASDASSMVPLLSALAVFAAGFLMRPVGGLVMGAVADRRGRKAALTLSITMMGAANLTIGLSPTYAQVGLLAPLLLVVARLVQGLSTGGELGAASVFLVESAPANRRGLFSSFIYIGAMTGNLAAIGTAAALASSLSDEAMSSWGWRVPFLMGALAGAVGLWIRRHAQETSTVAEDIRSGRVRRPSPFEFLKAHPRESLQVIGITMAPAVLFYVWAVFLPTYAAISVGFDKTQALVVSSVSLVFFTLLQPITGTISDKVGRKPTLIVFALGFVVGTVPMLNGLSSSVWSLLLIQCIGLALLSGWSSVSAAVMSELFPARVRATGIGLPYNIAMAVFGGTGPYIATWLQSSGHGALFGWYLVACAAVSLLTYLSLRETHGEPLPR</sequence>
<feature type="transmembrane region" description="Helical" evidence="9">
    <location>
        <begin position="282"/>
        <end position="300"/>
    </location>
</feature>
<comment type="caution">
    <text evidence="11">The sequence shown here is derived from an EMBL/GenBank/DDBJ whole genome shotgun (WGS) entry which is preliminary data.</text>
</comment>
<accession>A0ABS7RM76</accession>
<feature type="transmembrane region" description="Helical" evidence="9">
    <location>
        <begin position="312"/>
        <end position="329"/>
    </location>
</feature>
<organism evidence="11 12">
    <name type="scientific">Nocardioides jiangsuensis</name>
    <dbReference type="NCBI Taxonomy" id="2866161"/>
    <lineage>
        <taxon>Bacteria</taxon>
        <taxon>Bacillati</taxon>
        <taxon>Actinomycetota</taxon>
        <taxon>Actinomycetes</taxon>
        <taxon>Propionibacteriales</taxon>
        <taxon>Nocardioidaceae</taxon>
        <taxon>Nocardioides</taxon>
    </lineage>
</organism>
<reference evidence="11 12" key="1">
    <citation type="submission" date="2021-08" db="EMBL/GenBank/DDBJ databases">
        <title>Nocardioides bacterium WL0053 sp. nov., isolated from the sediment.</title>
        <authorList>
            <person name="Wang L."/>
            <person name="Zhang D."/>
            <person name="Zhang A."/>
        </authorList>
    </citation>
    <scope>NUCLEOTIDE SEQUENCE [LARGE SCALE GENOMIC DNA]</scope>
    <source>
        <strain evidence="11 12">WL0053</strain>
    </source>
</reference>
<keyword evidence="3" id="KW-0813">Transport</keyword>
<feature type="transmembrane region" description="Helical" evidence="9">
    <location>
        <begin position="91"/>
        <end position="107"/>
    </location>
</feature>
<gene>
    <name evidence="11" type="ORF">K1X13_07345</name>
</gene>
<feature type="domain" description="Major facilitator superfamily (MFS) profile" evidence="10">
    <location>
        <begin position="18"/>
        <end position="426"/>
    </location>
</feature>
<feature type="transmembrane region" description="Helical" evidence="9">
    <location>
        <begin position="372"/>
        <end position="392"/>
    </location>
</feature>
<evidence type="ECO:0000256" key="7">
    <source>
        <dbReference type="ARBA" id="ARBA00022989"/>
    </source>
</evidence>
<dbReference type="Gene3D" id="1.20.1250.20">
    <property type="entry name" value="MFS general substrate transporter like domains"/>
    <property type="match status" value="2"/>
</dbReference>
<dbReference type="InterPro" id="IPR005829">
    <property type="entry name" value="Sugar_transporter_CS"/>
</dbReference>
<keyword evidence="12" id="KW-1185">Reference proteome</keyword>
<feature type="transmembrane region" description="Helical" evidence="9">
    <location>
        <begin position="192"/>
        <end position="211"/>
    </location>
</feature>
<dbReference type="PROSITE" id="PS00216">
    <property type="entry name" value="SUGAR_TRANSPORT_1"/>
    <property type="match status" value="1"/>
</dbReference>
<keyword evidence="6" id="KW-0769">Symport</keyword>
<evidence type="ECO:0000256" key="6">
    <source>
        <dbReference type="ARBA" id="ARBA00022847"/>
    </source>
</evidence>
<evidence type="ECO:0000313" key="11">
    <source>
        <dbReference type="EMBL" id="MBY9074632.1"/>
    </source>
</evidence>
<feature type="transmembrane region" description="Helical" evidence="9">
    <location>
        <begin position="404"/>
        <end position="422"/>
    </location>
</feature>
<name>A0ABS7RM76_9ACTN</name>
<comment type="subcellular location">
    <subcellularLocation>
        <location evidence="1">Cell membrane</location>
        <topology evidence="1">Multi-pass membrane protein</topology>
    </subcellularLocation>
</comment>
<dbReference type="PANTHER" id="PTHR43528:SF1">
    <property type="entry name" value="ALPHA-KETOGLUTARATE PERMEASE"/>
    <property type="match status" value="1"/>
</dbReference>
<comment type="similarity">
    <text evidence="2">Belongs to the major facilitator superfamily. Metabolite:H+ Symporter (MHS) family (TC 2.A.1.6) family.</text>
</comment>
<evidence type="ECO:0000256" key="4">
    <source>
        <dbReference type="ARBA" id="ARBA00022475"/>
    </source>
</evidence>
<feature type="transmembrane region" description="Helical" evidence="9">
    <location>
        <begin position="249"/>
        <end position="270"/>
    </location>
</feature>
<dbReference type="InterPro" id="IPR036259">
    <property type="entry name" value="MFS_trans_sf"/>
</dbReference>
<evidence type="ECO:0000256" key="9">
    <source>
        <dbReference type="SAM" id="Phobius"/>
    </source>
</evidence>